<name>A0A9X3ARL2_9GAMM</name>
<proteinExistence type="inferred from homology"/>
<reference evidence="6" key="1">
    <citation type="journal article" date="2022" name="Front. Microbiol.">
        <title>Genome-based taxonomic rearrangement of Oceanobacter-related bacteria including the description of Thalassolituus hydrocarbonoclasticus sp. nov. and Thalassolituus pacificus sp. nov. and emended description of the genus Thalassolituus.</title>
        <authorList>
            <person name="Dong C."/>
            <person name="Wei L."/>
            <person name="Wang J."/>
            <person name="Lai Q."/>
            <person name="Huang Z."/>
            <person name="Shao Z."/>
        </authorList>
    </citation>
    <scope>NUCLEOTIDE SEQUENCE</scope>
    <source>
        <strain evidence="6">59MF3M-4</strain>
    </source>
</reference>
<evidence type="ECO:0000256" key="2">
    <source>
        <dbReference type="ARBA" id="ARBA00022630"/>
    </source>
</evidence>
<dbReference type="SMART" id="SM00903">
    <property type="entry name" value="Flavin_Reduct"/>
    <property type="match status" value="1"/>
</dbReference>
<evidence type="ECO:0000256" key="1">
    <source>
        <dbReference type="ARBA" id="ARBA00001917"/>
    </source>
</evidence>
<reference evidence="6" key="2">
    <citation type="submission" date="2022-08" db="EMBL/GenBank/DDBJ databases">
        <authorList>
            <person name="Dong C."/>
        </authorList>
    </citation>
    <scope>NUCLEOTIDE SEQUENCE</scope>
    <source>
        <strain evidence="6">59MF3M-4</strain>
    </source>
</reference>
<comment type="similarity">
    <text evidence="4">Belongs to the flavoredoxin family.</text>
</comment>
<organism evidence="6 7">
    <name type="scientific">Thalassolituus pacificus</name>
    <dbReference type="NCBI Taxonomy" id="2975440"/>
    <lineage>
        <taxon>Bacteria</taxon>
        <taxon>Pseudomonadati</taxon>
        <taxon>Pseudomonadota</taxon>
        <taxon>Gammaproteobacteria</taxon>
        <taxon>Oceanospirillales</taxon>
        <taxon>Oceanospirillaceae</taxon>
        <taxon>Thalassolituus</taxon>
    </lineage>
</organism>
<protein>
    <submittedName>
        <fullName evidence="6">Flavin reductase family protein</fullName>
    </submittedName>
</protein>
<dbReference type="InterPro" id="IPR012349">
    <property type="entry name" value="Split_barrel_FMN-bd"/>
</dbReference>
<dbReference type="InterPro" id="IPR002563">
    <property type="entry name" value="Flavin_Rdtase-like_dom"/>
</dbReference>
<keyword evidence="2" id="KW-0285">Flavoprotein</keyword>
<evidence type="ECO:0000256" key="4">
    <source>
        <dbReference type="ARBA" id="ARBA00038054"/>
    </source>
</evidence>
<dbReference type="Proteomes" id="UP001147830">
    <property type="component" value="Unassembled WGS sequence"/>
</dbReference>
<dbReference type="GO" id="GO:0010181">
    <property type="term" value="F:FMN binding"/>
    <property type="evidence" value="ECO:0007669"/>
    <property type="project" value="InterPro"/>
</dbReference>
<accession>A0A9X3ARL2</accession>
<feature type="domain" description="Flavin reductase like" evidence="5">
    <location>
        <begin position="22"/>
        <end position="172"/>
    </location>
</feature>
<evidence type="ECO:0000313" key="7">
    <source>
        <dbReference type="Proteomes" id="UP001147830"/>
    </source>
</evidence>
<evidence type="ECO:0000256" key="3">
    <source>
        <dbReference type="ARBA" id="ARBA00022643"/>
    </source>
</evidence>
<comment type="caution">
    <text evidence="6">The sequence shown here is derived from an EMBL/GenBank/DDBJ whole genome shotgun (WGS) entry which is preliminary data.</text>
</comment>
<keyword evidence="3" id="KW-0288">FMN</keyword>
<gene>
    <name evidence="6" type="ORF">NYR02_02635</name>
</gene>
<dbReference type="Gene3D" id="2.30.110.10">
    <property type="entry name" value="Electron Transport, Fmn-binding Protein, Chain A"/>
    <property type="match status" value="1"/>
</dbReference>
<dbReference type="SUPFAM" id="SSF50475">
    <property type="entry name" value="FMN-binding split barrel"/>
    <property type="match status" value="1"/>
</dbReference>
<evidence type="ECO:0000259" key="5">
    <source>
        <dbReference type="SMART" id="SM00903"/>
    </source>
</evidence>
<dbReference type="GO" id="GO:0016646">
    <property type="term" value="F:oxidoreductase activity, acting on the CH-NH group of donors, NAD or NADP as acceptor"/>
    <property type="evidence" value="ECO:0007669"/>
    <property type="project" value="UniProtKB-ARBA"/>
</dbReference>
<dbReference type="AlphaFoldDB" id="A0A9X3ARL2"/>
<dbReference type="PANTHER" id="PTHR33798:SF5">
    <property type="entry name" value="FLAVIN REDUCTASE LIKE DOMAIN-CONTAINING PROTEIN"/>
    <property type="match status" value="1"/>
</dbReference>
<dbReference type="PANTHER" id="PTHR33798">
    <property type="entry name" value="FLAVOPROTEIN OXYGENASE"/>
    <property type="match status" value="1"/>
</dbReference>
<sequence>MELRFADLNPVESYHLLIQTVLPRPIAWILSANDDGSSYNLAPFSFFAPVCANPPTFVVSVGKKPGGDEKDTFTNLARDGRCVLHIASVEQLQALNASSATLAYGDSEVERSALALEAFAGSELPRLSQAPVAFACTLQQQVDVGPGGQHVLFLQAEAAYLADDIVLSKEPRLQVGAAELNPLARLGGSEYAALGELFNLPRPE</sequence>
<dbReference type="Pfam" id="PF01613">
    <property type="entry name" value="Flavin_Reduct"/>
    <property type="match status" value="1"/>
</dbReference>
<dbReference type="RefSeq" id="WP_260974844.1">
    <property type="nucleotide sequence ID" value="NZ_JAOANI010000009.1"/>
</dbReference>
<evidence type="ECO:0000313" key="6">
    <source>
        <dbReference type="EMBL" id="MCT7357918.1"/>
    </source>
</evidence>
<comment type="cofactor">
    <cofactor evidence="1">
        <name>FMN</name>
        <dbReference type="ChEBI" id="CHEBI:58210"/>
    </cofactor>
</comment>
<dbReference type="EMBL" id="JAOANI010000009">
    <property type="protein sequence ID" value="MCT7357918.1"/>
    <property type="molecule type" value="Genomic_DNA"/>
</dbReference>
<keyword evidence="7" id="KW-1185">Reference proteome</keyword>